<protein>
    <submittedName>
        <fullName evidence="2">Uncharacterized protein</fullName>
    </submittedName>
</protein>
<name>A0ABY5MHV0_9HYPH</name>
<keyword evidence="3" id="KW-1185">Reference proteome</keyword>
<evidence type="ECO:0000313" key="3">
    <source>
        <dbReference type="Proteomes" id="UP001342418"/>
    </source>
</evidence>
<feature type="chain" id="PRO_5047508858" evidence="1">
    <location>
        <begin position="27"/>
        <end position="106"/>
    </location>
</feature>
<accession>A0ABY5MHV0</accession>
<keyword evidence="1" id="KW-0732">Signal</keyword>
<dbReference type="EMBL" id="CP030941">
    <property type="protein sequence ID" value="UUP17362.1"/>
    <property type="molecule type" value="Genomic_DNA"/>
</dbReference>
<evidence type="ECO:0000256" key="1">
    <source>
        <dbReference type="SAM" id="SignalP"/>
    </source>
</evidence>
<sequence length="106" mass="11119">MMKAMKAGLGLTALAAVALFTGAQQATSEATICAPRDALVDQLRHQFDESQKAMGLLGQHAIMEVFASRQGSWTIVTTDTEGNSCILAAGESWDDSFGSILIGEGV</sequence>
<dbReference type="Proteomes" id="UP001342418">
    <property type="component" value="Chromosome"/>
</dbReference>
<feature type="signal peptide" evidence="1">
    <location>
        <begin position="1"/>
        <end position="26"/>
    </location>
</feature>
<gene>
    <name evidence="2" type="ORF">NTH_01826</name>
</gene>
<evidence type="ECO:0000313" key="2">
    <source>
        <dbReference type="EMBL" id="UUP17362.1"/>
    </source>
</evidence>
<proteinExistence type="predicted"/>
<reference evidence="2 3" key="1">
    <citation type="submission" date="2018-07" db="EMBL/GenBank/DDBJ databases">
        <title>Genome sequence of Nitratireductor thuwali#1536.</title>
        <authorList>
            <person name="Michoud G."/>
            <person name="Merlino G."/>
            <person name="Sefrji F.O."/>
            <person name="Daffonchio D."/>
        </authorList>
    </citation>
    <scope>NUCLEOTIDE SEQUENCE [LARGE SCALE GENOMIC DNA]</scope>
    <source>
        <strain evidence="3">Nit1536</strain>
    </source>
</reference>
<organism evidence="2 3">
    <name type="scientific">Nitratireductor thuwali</name>
    <dbReference type="NCBI Taxonomy" id="2267699"/>
    <lineage>
        <taxon>Bacteria</taxon>
        <taxon>Pseudomonadati</taxon>
        <taxon>Pseudomonadota</taxon>
        <taxon>Alphaproteobacteria</taxon>
        <taxon>Hyphomicrobiales</taxon>
        <taxon>Phyllobacteriaceae</taxon>
        <taxon>Nitratireductor</taxon>
    </lineage>
</organism>